<dbReference type="EMBL" id="ML993976">
    <property type="protein sequence ID" value="KAF2201438.1"/>
    <property type="molecule type" value="Genomic_DNA"/>
</dbReference>
<sequence length="439" mass="48960">MIRSADPLASSTTTSTTTCGKLKPADFSYTSVLLYQSSQLVLQVDRDLARKREHMAHRSRSGYHDFWHSMPDEERRTVLGIQEPSAYQATTAATRPKSPNRFLHIPSISTTTTTTSDRSLPSSSESSKGKHKPASLRSLIRRTPSGQHDSTFLQSEARPHQRSSSTNHTLQPYQYSNNQSSRSMPSSPAEFAQASASIDAISSHTQYTAYPKTFEAPRTCRTCPDAATPSSTSSSRQRPHTWLSPTEPFSDESEFHLFVEATSGLPDGLGGFDGMSPTSPPRLQGSLFNNGSSSRAQQIPLPLQRPEQAQSARPSRSPPREHHRQREQRPVSDWEAMGYDYIPSPTHYSSRSHPFSQPSTSGPSLPYRRSSGQSNLTQSMNPLNLELERLGLGGEEEAPPEDELPDYAQSQAEMSEKRRREAARRARELEERWKSASRR</sequence>
<feature type="compositionally biased region" description="Low complexity" evidence="1">
    <location>
        <begin position="176"/>
        <end position="192"/>
    </location>
</feature>
<evidence type="ECO:0000313" key="2">
    <source>
        <dbReference type="EMBL" id="KAF2201438.1"/>
    </source>
</evidence>
<comment type="caution">
    <text evidence="2">The sequence shown here is derived from an EMBL/GenBank/DDBJ whole genome shotgun (WGS) entry which is preliminary data.</text>
</comment>
<feature type="compositionally biased region" description="Polar residues" evidence="1">
    <location>
        <begin position="370"/>
        <end position="381"/>
    </location>
</feature>
<feature type="region of interest" description="Disordered" evidence="1">
    <location>
        <begin position="219"/>
        <end position="249"/>
    </location>
</feature>
<accession>A0A9P4JL17</accession>
<feature type="compositionally biased region" description="Basic and acidic residues" evidence="1">
    <location>
        <begin position="414"/>
        <end position="439"/>
    </location>
</feature>
<gene>
    <name evidence="2" type="ORF">GQ43DRAFT_471810</name>
</gene>
<feature type="compositionally biased region" description="Low complexity" evidence="1">
    <location>
        <begin position="107"/>
        <end position="126"/>
    </location>
</feature>
<feature type="region of interest" description="Disordered" evidence="1">
    <location>
        <begin position="268"/>
        <end position="439"/>
    </location>
</feature>
<dbReference type="OrthoDB" id="3795041at2759"/>
<feature type="region of interest" description="Disordered" evidence="1">
    <location>
        <begin position="88"/>
        <end position="192"/>
    </location>
</feature>
<feature type="compositionally biased region" description="Polar residues" evidence="1">
    <location>
        <begin position="144"/>
        <end position="154"/>
    </location>
</feature>
<dbReference type="AlphaFoldDB" id="A0A9P4JL17"/>
<reference evidence="2" key="1">
    <citation type="journal article" date="2020" name="Stud. Mycol.">
        <title>101 Dothideomycetes genomes: a test case for predicting lifestyles and emergence of pathogens.</title>
        <authorList>
            <person name="Haridas S."/>
            <person name="Albert R."/>
            <person name="Binder M."/>
            <person name="Bloem J."/>
            <person name="Labutti K."/>
            <person name="Salamov A."/>
            <person name="Andreopoulos B."/>
            <person name="Baker S."/>
            <person name="Barry K."/>
            <person name="Bills G."/>
            <person name="Bluhm B."/>
            <person name="Cannon C."/>
            <person name="Castanera R."/>
            <person name="Culley D."/>
            <person name="Daum C."/>
            <person name="Ezra D."/>
            <person name="Gonzalez J."/>
            <person name="Henrissat B."/>
            <person name="Kuo A."/>
            <person name="Liang C."/>
            <person name="Lipzen A."/>
            <person name="Lutzoni F."/>
            <person name="Magnuson J."/>
            <person name="Mondo S."/>
            <person name="Nolan M."/>
            <person name="Ohm R."/>
            <person name="Pangilinan J."/>
            <person name="Park H.-J."/>
            <person name="Ramirez L."/>
            <person name="Alfaro M."/>
            <person name="Sun H."/>
            <person name="Tritt A."/>
            <person name="Yoshinaga Y."/>
            <person name="Zwiers L.-H."/>
            <person name="Turgeon B."/>
            <person name="Goodwin S."/>
            <person name="Spatafora J."/>
            <person name="Crous P."/>
            <person name="Grigoriev I."/>
        </authorList>
    </citation>
    <scope>NUCLEOTIDE SEQUENCE</scope>
    <source>
        <strain evidence="2">ATCC 74209</strain>
    </source>
</reference>
<organism evidence="2 3">
    <name type="scientific">Delitschia confertaspora ATCC 74209</name>
    <dbReference type="NCBI Taxonomy" id="1513339"/>
    <lineage>
        <taxon>Eukaryota</taxon>
        <taxon>Fungi</taxon>
        <taxon>Dikarya</taxon>
        <taxon>Ascomycota</taxon>
        <taxon>Pezizomycotina</taxon>
        <taxon>Dothideomycetes</taxon>
        <taxon>Pleosporomycetidae</taxon>
        <taxon>Pleosporales</taxon>
        <taxon>Delitschiaceae</taxon>
        <taxon>Delitschia</taxon>
    </lineage>
</organism>
<feature type="compositionally biased region" description="Polar residues" evidence="1">
    <location>
        <begin position="346"/>
        <end position="363"/>
    </location>
</feature>
<feature type="compositionally biased region" description="Polar residues" evidence="1">
    <location>
        <begin position="286"/>
        <end position="297"/>
    </location>
</feature>
<proteinExistence type="predicted"/>
<feature type="compositionally biased region" description="Low complexity" evidence="1">
    <location>
        <begin position="226"/>
        <end position="236"/>
    </location>
</feature>
<keyword evidence="3" id="KW-1185">Reference proteome</keyword>
<evidence type="ECO:0000256" key="1">
    <source>
        <dbReference type="SAM" id="MobiDB-lite"/>
    </source>
</evidence>
<name>A0A9P4JL17_9PLEO</name>
<protein>
    <submittedName>
        <fullName evidence="2">Uncharacterized protein</fullName>
    </submittedName>
</protein>
<feature type="compositionally biased region" description="Acidic residues" evidence="1">
    <location>
        <begin position="394"/>
        <end position="405"/>
    </location>
</feature>
<dbReference type="Proteomes" id="UP000799536">
    <property type="component" value="Unassembled WGS sequence"/>
</dbReference>
<feature type="compositionally biased region" description="Polar residues" evidence="1">
    <location>
        <begin position="162"/>
        <end position="175"/>
    </location>
</feature>
<evidence type="ECO:0000313" key="3">
    <source>
        <dbReference type="Proteomes" id="UP000799536"/>
    </source>
</evidence>